<reference evidence="5" key="1">
    <citation type="journal article" date="2008" name="Nat. Genet.">
        <title>The Pristionchus pacificus genome provides a unique perspective on nematode lifestyle and parasitism.</title>
        <authorList>
            <person name="Dieterich C."/>
            <person name="Clifton S.W."/>
            <person name="Schuster L.N."/>
            <person name="Chinwalla A."/>
            <person name="Delehaunty K."/>
            <person name="Dinkelacker I."/>
            <person name="Fulton L."/>
            <person name="Fulton R."/>
            <person name="Godfrey J."/>
            <person name="Minx P."/>
            <person name="Mitreva M."/>
            <person name="Roeseler W."/>
            <person name="Tian H."/>
            <person name="Witte H."/>
            <person name="Yang S.P."/>
            <person name="Wilson R.K."/>
            <person name="Sommer R.J."/>
        </authorList>
    </citation>
    <scope>NUCLEOTIDE SEQUENCE [LARGE SCALE GENOMIC DNA]</scope>
    <source>
        <strain evidence="5">PS312</strain>
    </source>
</reference>
<keyword evidence="2" id="KW-0812">Transmembrane</keyword>
<feature type="compositionally biased region" description="Acidic residues" evidence="1">
    <location>
        <begin position="182"/>
        <end position="191"/>
    </location>
</feature>
<feature type="chain" id="PRO_5035778401" description="Signal peptide peptidase" evidence="3">
    <location>
        <begin position="17"/>
        <end position="546"/>
    </location>
</feature>
<dbReference type="InterPro" id="IPR007369">
    <property type="entry name" value="Peptidase_A22B_SPP"/>
</dbReference>
<dbReference type="GO" id="GO:0016020">
    <property type="term" value="C:membrane"/>
    <property type="evidence" value="ECO:0007669"/>
    <property type="project" value="InterPro"/>
</dbReference>
<dbReference type="GO" id="GO:0042500">
    <property type="term" value="F:aspartic endopeptidase activity, intramembrane cleaving"/>
    <property type="evidence" value="ECO:0007669"/>
    <property type="project" value="InterPro"/>
</dbReference>
<keyword evidence="2" id="KW-0472">Membrane</keyword>
<dbReference type="AlphaFoldDB" id="A0A8R1Z3T0"/>
<keyword evidence="2" id="KW-1133">Transmembrane helix</keyword>
<feature type="transmembrane region" description="Helical" evidence="2">
    <location>
        <begin position="359"/>
        <end position="392"/>
    </location>
</feature>
<feature type="transmembrane region" description="Helical" evidence="2">
    <location>
        <begin position="491"/>
        <end position="510"/>
    </location>
</feature>
<dbReference type="PANTHER" id="PTHR12174">
    <property type="entry name" value="SIGNAL PEPTIDE PEPTIDASE"/>
    <property type="match status" value="1"/>
</dbReference>
<gene>
    <name evidence="4" type="primary">WBGene00305975</name>
</gene>
<feature type="region of interest" description="Disordered" evidence="1">
    <location>
        <begin position="182"/>
        <end position="229"/>
    </location>
</feature>
<dbReference type="PANTHER" id="PTHR12174:SF35">
    <property type="entry name" value="INTRAMEMBRANE PROTEASE (IMPAS) FAMILY"/>
    <property type="match status" value="1"/>
</dbReference>
<reference evidence="4" key="2">
    <citation type="submission" date="2022-06" db="UniProtKB">
        <authorList>
            <consortium name="EnsemblMetazoa"/>
        </authorList>
    </citation>
    <scope>IDENTIFICATION</scope>
    <source>
        <strain evidence="4">PS312</strain>
    </source>
</reference>
<feature type="transmembrane region" description="Helical" evidence="2">
    <location>
        <begin position="70"/>
        <end position="88"/>
    </location>
</feature>
<evidence type="ECO:0000313" key="4">
    <source>
        <dbReference type="EnsemblMetazoa" id="PPA47353.1"/>
    </source>
</evidence>
<name>A0A8R1Z3T0_PRIPA</name>
<dbReference type="Pfam" id="PF04258">
    <property type="entry name" value="Peptidase_A22B"/>
    <property type="match status" value="1"/>
</dbReference>
<feature type="transmembrane region" description="Helical" evidence="2">
    <location>
        <begin position="461"/>
        <end position="479"/>
    </location>
</feature>
<evidence type="ECO:0000256" key="1">
    <source>
        <dbReference type="SAM" id="MobiDB-lite"/>
    </source>
</evidence>
<organism evidence="4 5">
    <name type="scientific">Pristionchus pacificus</name>
    <name type="common">Parasitic nematode worm</name>
    <dbReference type="NCBI Taxonomy" id="54126"/>
    <lineage>
        <taxon>Eukaryota</taxon>
        <taxon>Metazoa</taxon>
        <taxon>Ecdysozoa</taxon>
        <taxon>Nematoda</taxon>
        <taxon>Chromadorea</taxon>
        <taxon>Rhabditida</taxon>
        <taxon>Rhabditina</taxon>
        <taxon>Diplogasteromorpha</taxon>
        <taxon>Diplogasteroidea</taxon>
        <taxon>Neodiplogasteridae</taxon>
        <taxon>Pristionchus</taxon>
    </lineage>
</organism>
<dbReference type="Proteomes" id="UP000005239">
    <property type="component" value="Unassembled WGS sequence"/>
</dbReference>
<proteinExistence type="predicted"/>
<sequence length="546" mass="60647">MIKLLILFLHISTFSPDFTMNAPPLGRAAASLCILTVSAVVIQIACLRSSTIYFFELDSTTVLFVSKRHAFAFPLGLSALLAAVYYATKKMKMAELKRLEEEEARKRAEESKSPSVSRKVSRTADLRPIFELPQQQGQTEECVRSAERLRRMLSDIEESQNDDLTTPLSTPAAGSVNKAFDFDEESEENTPEESKSEKIIETEESPRSSRERRSSTSSPVPRLSHSMMEPVTTPSLMHSEEQSQPGSRKSSIGSRAGLVLLSRRGSVSGTDEIRPCDLYKELGQIDMMTYLVNALSILPRDKTPGTAMKKSVRLSDILADVIAVHVPVWACVAALHVVLLEVIATKFAFYFYYHEETMAYAALFSSIIFGLIHEFAGGWLSTDILALASVYVVVSRVQLVSYQTGVILSVGLIIFDLFWIYVVDLLSEQEKNQYSITGQALSQSRAPLMILVPRDNEGGKQSLATLDVMAPGVFLNLLLKFNAMYDPKTYAACWYAGIGGLGVTLVAAVWRRKITPALVVPLISIMLTSLFIVDRPYDLWRFAIKH</sequence>
<accession>A0A8R1Z3T0</accession>
<protein>
    <recommendedName>
        <fullName evidence="6">Signal peptide peptidase</fullName>
    </recommendedName>
</protein>
<keyword evidence="3" id="KW-0732">Signal</keyword>
<evidence type="ECO:0000313" key="5">
    <source>
        <dbReference type="Proteomes" id="UP000005239"/>
    </source>
</evidence>
<feature type="transmembrane region" description="Helical" evidence="2">
    <location>
        <begin position="28"/>
        <end position="50"/>
    </location>
</feature>
<feature type="transmembrane region" description="Helical" evidence="2">
    <location>
        <begin position="399"/>
        <end position="422"/>
    </location>
</feature>
<evidence type="ECO:0000256" key="2">
    <source>
        <dbReference type="SAM" id="Phobius"/>
    </source>
</evidence>
<feature type="transmembrane region" description="Helical" evidence="2">
    <location>
        <begin position="317"/>
        <end position="339"/>
    </location>
</feature>
<feature type="compositionally biased region" description="Basic and acidic residues" evidence="1">
    <location>
        <begin position="192"/>
        <end position="214"/>
    </location>
</feature>
<evidence type="ECO:0008006" key="6">
    <source>
        <dbReference type="Google" id="ProtNLM"/>
    </source>
</evidence>
<keyword evidence="5" id="KW-1185">Reference proteome</keyword>
<feature type="transmembrane region" description="Helical" evidence="2">
    <location>
        <begin position="516"/>
        <end position="533"/>
    </location>
</feature>
<dbReference type="EnsemblMetazoa" id="PPA47353.1">
    <property type="protein sequence ID" value="PPA47353.1"/>
    <property type="gene ID" value="WBGene00305975"/>
</dbReference>
<feature type="signal peptide" evidence="3">
    <location>
        <begin position="1"/>
        <end position="16"/>
    </location>
</feature>
<evidence type="ECO:0000256" key="3">
    <source>
        <dbReference type="SAM" id="SignalP"/>
    </source>
</evidence>